<dbReference type="GO" id="GO:0009279">
    <property type="term" value="C:cell outer membrane"/>
    <property type="evidence" value="ECO:0007669"/>
    <property type="project" value="UniProtKB-SubCell"/>
</dbReference>
<feature type="domain" description="Surface lipoprotein assembly modifier N-terminal TPR repeats region" evidence="9">
    <location>
        <begin position="61"/>
        <end position="155"/>
    </location>
</feature>
<keyword evidence="6" id="KW-0998">Cell outer membrane</keyword>
<evidence type="ECO:0000313" key="11">
    <source>
        <dbReference type="Proteomes" id="UP000265366"/>
    </source>
</evidence>
<dbReference type="Gene3D" id="1.25.40.10">
    <property type="entry name" value="Tetratricopeptide repeat domain"/>
    <property type="match status" value="1"/>
</dbReference>
<dbReference type="Pfam" id="PF24575">
    <property type="entry name" value="TPR_Slam"/>
    <property type="match status" value="1"/>
</dbReference>
<proteinExistence type="inferred from homology"/>
<evidence type="ECO:0000256" key="7">
    <source>
        <dbReference type="ARBA" id="ARBA00023609"/>
    </source>
</evidence>
<dbReference type="OrthoDB" id="7525402at2"/>
<dbReference type="Pfam" id="PF04575">
    <property type="entry name" value="SlipAM"/>
    <property type="match status" value="1"/>
</dbReference>
<evidence type="ECO:0000256" key="2">
    <source>
        <dbReference type="ARBA" id="ARBA00022452"/>
    </source>
</evidence>
<evidence type="ECO:0000256" key="4">
    <source>
        <dbReference type="ARBA" id="ARBA00022729"/>
    </source>
</evidence>
<dbReference type="Proteomes" id="UP000265366">
    <property type="component" value="Unassembled WGS sequence"/>
</dbReference>
<evidence type="ECO:0000256" key="6">
    <source>
        <dbReference type="ARBA" id="ARBA00023237"/>
    </source>
</evidence>
<keyword evidence="3" id="KW-0812">Transmembrane</keyword>
<sequence length="483" mass="53505">MASTFAGTAAAQTSGNADTRLRLDQSLDNQNAEVERQLLKDAEDLDGVPSTIEIDGKTYAVANRVSEVGEALYVAITRKQWPDVRRFLNAYLAFEDRDPMLVAYAQGALALTSGKLAEAERQYRTLLGLQPDFVPGQLELARVLFENHKDREALRLFETAYAALSNDGERATGVLRTIDSFTQALAKRRGWQGSIALGPGYSSNLNESSASYTCLLAGEDGTCLIDRKVPDPVQATGINFESSISRRMPLSGHSGITGRALFYGDIYPGHGRYSQTTLTTQLGYDYRTARASFTLSPTFDIGSLGSDVLYDAVGVRAETMINPSATTAIRIEASRRWFTYRLPSYQDHDGALTEVLLTGWKVLPYGWAVFAGPDFAAKDADDPVNAYRQYGLRLGLNKQFGQAVGLLAFASLRQRDYRAYSDLLEARRRDREQNYVANVRFPALRFAGLTPSLLVQHSRVSSTVDWLYSYRKTSLAVRMDYAF</sequence>
<organism evidence="10 11">
    <name type="scientific">Aurantiacibacter xanthus</name>
    <dbReference type="NCBI Taxonomy" id="1784712"/>
    <lineage>
        <taxon>Bacteria</taxon>
        <taxon>Pseudomonadati</taxon>
        <taxon>Pseudomonadota</taxon>
        <taxon>Alphaproteobacteria</taxon>
        <taxon>Sphingomonadales</taxon>
        <taxon>Erythrobacteraceae</taxon>
        <taxon>Aurantiacibacter</taxon>
    </lineage>
</organism>
<gene>
    <name evidence="10" type="ORF">D2V17_15820</name>
</gene>
<keyword evidence="2" id="KW-1134">Transmembrane beta strand</keyword>
<dbReference type="SUPFAM" id="SSF48452">
    <property type="entry name" value="TPR-like"/>
    <property type="match status" value="1"/>
</dbReference>
<dbReference type="AlphaFoldDB" id="A0A3A1P0K0"/>
<evidence type="ECO:0000259" key="9">
    <source>
        <dbReference type="Pfam" id="PF24575"/>
    </source>
</evidence>
<evidence type="ECO:0000313" key="10">
    <source>
        <dbReference type="EMBL" id="RIV82248.1"/>
    </source>
</evidence>
<evidence type="ECO:0000256" key="5">
    <source>
        <dbReference type="ARBA" id="ARBA00023136"/>
    </source>
</evidence>
<reference evidence="10 11" key="1">
    <citation type="submission" date="2018-08" db="EMBL/GenBank/DDBJ databases">
        <title>Erythrobacter zhengii sp.nov., a bacterium isolated from deep-sea sediment.</title>
        <authorList>
            <person name="Fang C."/>
            <person name="Wu Y.-H."/>
            <person name="Sun C."/>
            <person name="Wang H."/>
            <person name="Cheng H."/>
            <person name="Meng F.-X."/>
            <person name="Wang C.-S."/>
            <person name="Xu X.-W."/>
        </authorList>
    </citation>
    <scope>NUCLEOTIDE SEQUENCE [LARGE SCALE GENOMIC DNA]</scope>
    <source>
        <strain evidence="10 11">CCTCC AB 2015396</strain>
    </source>
</reference>
<evidence type="ECO:0000256" key="3">
    <source>
        <dbReference type="ARBA" id="ARBA00022692"/>
    </source>
</evidence>
<protein>
    <submittedName>
        <fullName evidence="10">DUF560 domain-containing protein</fullName>
    </submittedName>
</protein>
<comment type="caution">
    <text evidence="10">The sequence shown here is derived from an EMBL/GenBank/DDBJ whole genome shotgun (WGS) entry which is preliminary data.</text>
</comment>
<dbReference type="InterPro" id="IPR057556">
    <property type="entry name" value="TPR_Slam"/>
</dbReference>
<dbReference type="InterPro" id="IPR011990">
    <property type="entry name" value="TPR-like_helical_dom_sf"/>
</dbReference>
<feature type="domain" description="Surface lipoprotein assembly modifier C-terminal" evidence="8">
    <location>
        <begin position="191"/>
        <end position="483"/>
    </location>
</feature>
<dbReference type="InterPro" id="IPR007655">
    <property type="entry name" value="Slam_C"/>
</dbReference>
<evidence type="ECO:0000259" key="8">
    <source>
        <dbReference type="Pfam" id="PF04575"/>
    </source>
</evidence>
<dbReference type="EMBL" id="QXFM01000120">
    <property type="protein sequence ID" value="RIV82248.1"/>
    <property type="molecule type" value="Genomic_DNA"/>
</dbReference>
<keyword evidence="5" id="KW-0472">Membrane</keyword>
<accession>A0A3A1P0K0</accession>
<keyword evidence="4" id="KW-0732">Signal</keyword>
<comment type="similarity">
    <text evidence="7">Belongs to the Slam family.</text>
</comment>
<keyword evidence="11" id="KW-1185">Reference proteome</keyword>
<comment type="subcellular location">
    <subcellularLocation>
        <location evidence="1">Cell outer membrane</location>
        <topology evidence="1">Multi-pass membrane protein</topology>
    </subcellularLocation>
</comment>
<name>A0A3A1P0K0_9SPHN</name>
<evidence type="ECO:0000256" key="1">
    <source>
        <dbReference type="ARBA" id="ARBA00004571"/>
    </source>
</evidence>